<comment type="caution">
    <text evidence="1">The sequence shown here is derived from an EMBL/GenBank/DDBJ whole genome shotgun (WGS) entry which is preliminary data.</text>
</comment>
<evidence type="ECO:0000313" key="2">
    <source>
        <dbReference type="Proteomes" id="UP000824540"/>
    </source>
</evidence>
<sequence length="90" mass="10533">MTETDTTTNVHRFNRLTLSNHDRIQRLRHEFQQARQDDDPDDRRRTYSFEQPWSHRDLHHVILTFAAAVSLSCPSYSNSTKAPPDPGLDL</sequence>
<proteinExistence type="predicted"/>
<dbReference type="Proteomes" id="UP000824540">
    <property type="component" value="Unassembled WGS sequence"/>
</dbReference>
<dbReference type="AlphaFoldDB" id="A0A8T2PV26"/>
<organism evidence="1 2">
    <name type="scientific">Albula glossodonta</name>
    <name type="common">roundjaw bonefish</name>
    <dbReference type="NCBI Taxonomy" id="121402"/>
    <lineage>
        <taxon>Eukaryota</taxon>
        <taxon>Metazoa</taxon>
        <taxon>Chordata</taxon>
        <taxon>Craniata</taxon>
        <taxon>Vertebrata</taxon>
        <taxon>Euteleostomi</taxon>
        <taxon>Actinopterygii</taxon>
        <taxon>Neopterygii</taxon>
        <taxon>Teleostei</taxon>
        <taxon>Albuliformes</taxon>
        <taxon>Albulidae</taxon>
        <taxon>Albula</taxon>
    </lineage>
</organism>
<gene>
    <name evidence="1" type="ORF">JZ751_000021</name>
</gene>
<keyword evidence="2" id="KW-1185">Reference proteome</keyword>
<accession>A0A8T2PV26</accession>
<evidence type="ECO:0000313" key="1">
    <source>
        <dbReference type="EMBL" id="KAG9355183.1"/>
    </source>
</evidence>
<name>A0A8T2PV26_9TELE</name>
<reference evidence="1" key="1">
    <citation type="thesis" date="2021" institute="BYU ScholarsArchive" country="Provo, UT, USA">
        <title>Applications of and Algorithms for Genome Assembly and Genomic Analyses with an Emphasis on Marine Teleosts.</title>
        <authorList>
            <person name="Pickett B.D."/>
        </authorList>
    </citation>
    <scope>NUCLEOTIDE SEQUENCE</scope>
    <source>
        <strain evidence="1">HI-2016</strain>
    </source>
</reference>
<dbReference type="EMBL" id="JAFBMS010000001">
    <property type="protein sequence ID" value="KAG9355183.1"/>
    <property type="molecule type" value="Genomic_DNA"/>
</dbReference>
<dbReference type="OrthoDB" id="6264899at2759"/>
<protein>
    <submittedName>
        <fullName evidence="1">Uncharacterized protein</fullName>
    </submittedName>
</protein>